<organism evidence="8 9">
    <name type="scientific">Cellulomonas soli</name>
    <dbReference type="NCBI Taxonomy" id="931535"/>
    <lineage>
        <taxon>Bacteria</taxon>
        <taxon>Bacillati</taxon>
        <taxon>Actinomycetota</taxon>
        <taxon>Actinomycetes</taxon>
        <taxon>Micrococcales</taxon>
        <taxon>Cellulomonadaceae</taxon>
        <taxon>Cellulomonas</taxon>
    </lineage>
</organism>
<evidence type="ECO:0000256" key="4">
    <source>
        <dbReference type="ARBA" id="ARBA00022833"/>
    </source>
</evidence>
<dbReference type="InterPro" id="IPR002328">
    <property type="entry name" value="ADH_Zn_CS"/>
</dbReference>
<sequence length="352" mass="36558">MRAVRYHGRGDVRLEEIPEPSLRPGAVRIAPAWTGICGTDLHLFQDGPLPPSPTAERPHPLSGETLPVVLGHEFSGVVLELGEGVEGLSVGEGVVVEPLLVCGACPSCRDGRYNGCDSMGFVGISGGGGGLAEQVVVDRRWVHPVGDLPLDEAALIEPLAVAVHAVRRAGVRAGDVVLVGGAGPIGLLVAAVARGLGATTVVSEVSAARKETALRTGAADVVLDPTQDDVPARVATMTDGRGADVAFVCAGVQPVLDAMVEAVRARGVVQVVAEFGARPAVDLSRVVLRELDVRGAIGYAGDHPTAIALVRDGKVDLRPFISARIEAADVVEQGYRVLVEQRDTVVKVLVRL</sequence>
<comment type="similarity">
    <text evidence="2 6">Belongs to the zinc-containing alcohol dehydrogenase family.</text>
</comment>
<dbReference type="Gene3D" id="3.40.50.720">
    <property type="entry name" value="NAD(P)-binding Rossmann-like Domain"/>
    <property type="match status" value="1"/>
</dbReference>
<comment type="caution">
    <text evidence="8">The sequence shown here is derived from an EMBL/GenBank/DDBJ whole genome shotgun (WGS) entry which is preliminary data.</text>
</comment>
<dbReference type="OrthoDB" id="9797931at2"/>
<proteinExistence type="inferred from homology"/>
<keyword evidence="3 6" id="KW-0479">Metal-binding</keyword>
<feature type="domain" description="Enoyl reductase (ER)" evidence="7">
    <location>
        <begin position="8"/>
        <end position="350"/>
    </location>
</feature>
<keyword evidence="4 6" id="KW-0862">Zinc</keyword>
<evidence type="ECO:0000256" key="5">
    <source>
        <dbReference type="ARBA" id="ARBA00023002"/>
    </source>
</evidence>
<gene>
    <name evidence="8" type="primary">bdh1</name>
    <name evidence="8" type="ORF">CSO01_34410</name>
</gene>
<dbReference type="EMBL" id="BKAL01000015">
    <property type="protein sequence ID" value="GEP70726.1"/>
    <property type="molecule type" value="Genomic_DNA"/>
</dbReference>
<dbReference type="SUPFAM" id="SSF50129">
    <property type="entry name" value="GroES-like"/>
    <property type="match status" value="1"/>
</dbReference>
<dbReference type="CDD" id="cd08233">
    <property type="entry name" value="butanediol_DH_like"/>
    <property type="match status" value="1"/>
</dbReference>
<evidence type="ECO:0000256" key="1">
    <source>
        <dbReference type="ARBA" id="ARBA00001947"/>
    </source>
</evidence>
<dbReference type="GO" id="GO:0008270">
    <property type="term" value="F:zinc ion binding"/>
    <property type="evidence" value="ECO:0007669"/>
    <property type="project" value="InterPro"/>
</dbReference>
<accession>A0A512PHQ6</accession>
<evidence type="ECO:0000313" key="8">
    <source>
        <dbReference type="EMBL" id="GEP70726.1"/>
    </source>
</evidence>
<dbReference type="Gene3D" id="3.90.180.10">
    <property type="entry name" value="Medium-chain alcohol dehydrogenases, catalytic domain"/>
    <property type="match status" value="1"/>
</dbReference>
<evidence type="ECO:0000256" key="2">
    <source>
        <dbReference type="ARBA" id="ARBA00008072"/>
    </source>
</evidence>
<dbReference type="Pfam" id="PF08240">
    <property type="entry name" value="ADH_N"/>
    <property type="match status" value="1"/>
</dbReference>
<dbReference type="RefSeq" id="WP_146954496.1">
    <property type="nucleotide sequence ID" value="NZ_BAABBJ010000012.1"/>
</dbReference>
<keyword evidence="5" id="KW-0560">Oxidoreductase</keyword>
<reference evidence="8 9" key="1">
    <citation type="submission" date="2019-07" db="EMBL/GenBank/DDBJ databases">
        <title>Whole genome shotgun sequence of Cellulomonas soli NBRC 109434.</title>
        <authorList>
            <person name="Hosoyama A."/>
            <person name="Uohara A."/>
            <person name="Ohji S."/>
            <person name="Ichikawa N."/>
        </authorList>
    </citation>
    <scope>NUCLEOTIDE SEQUENCE [LARGE SCALE GENOMIC DNA]</scope>
    <source>
        <strain evidence="8 9">NBRC 109434</strain>
    </source>
</reference>
<keyword evidence="9" id="KW-1185">Reference proteome</keyword>
<dbReference type="PANTHER" id="PTHR43161:SF26">
    <property type="entry name" value="GALACTITOL 1-PHOSPHATE 5-DEHYDROGENASE"/>
    <property type="match status" value="1"/>
</dbReference>
<dbReference type="PANTHER" id="PTHR43161">
    <property type="entry name" value="SORBITOL DEHYDROGENASE"/>
    <property type="match status" value="1"/>
</dbReference>
<dbReference type="InterPro" id="IPR011032">
    <property type="entry name" value="GroES-like_sf"/>
</dbReference>
<dbReference type="InterPro" id="IPR013149">
    <property type="entry name" value="ADH-like_C"/>
</dbReference>
<evidence type="ECO:0000313" key="9">
    <source>
        <dbReference type="Proteomes" id="UP000321798"/>
    </source>
</evidence>
<dbReference type="GO" id="GO:0016491">
    <property type="term" value="F:oxidoreductase activity"/>
    <property type="evidence" value="ECO:0007669"/>
    <property type="project" value="UniProtKB-KW"/>
</dbReference>
<dbReference type="InterPro" id="IPR036291">
    <property type="entry name" value="NAD(P)-bd_dom_sf"/>
</dbReference>
<dbReference type="InterPro" id="IPR020843">
    <property type="entry name" value="ER"/>
</dbReference>
<dbReference type="Pfam" id="PF00107">
    <property type="entry name" value="ADH_zinc_N"/>
    <property type="match status" value="1"/>
</dbReference>
<evidence type="ECO:0000259" key="7">
    <source>
        <dbReference type="SMART" id="SM00829"/>
    </source>
</evidence>
<dbReference type="PROSITE" id="PS00059">
    <property type="entry name" value="ADH_ZINC"/>
    <property type="match status" value="1"/>
</dbReference>
<evidence type="ECO:0000256" key="3">
    <source>
        <dbReference type="ARBA" id="ARBA00022723"/>
    </source>
</evidence>
<dbReference type="SUPFAM" id="SSF51735">
    <property type="entry name" value="NAD(P)-binding Rossmann-fold domains"/>
    <property type="match status" value="1"/>
</dbReference>
<protein>
    <submittedName>
        <fullName evidence="8">2,3-butanediol dehydrogenase</fullName>
    </submittedName>
</protein>
<dbReference type="Proteomes" id="UP000321798">
    <property type="component" value="Unassembled WGS sequence"/>
</dbReference>
<dbReference type="AlphaFoldDB" id="A0A512PHQ6"/>
<evidence type="ECO:0000256" key="6">
    <source>
        <dbReference type="RuleBase" id="RU361277"/>
    </source>
</evidence>
<comment type="cofactor">
    <cofactor evidence="1 6">
        <name>Zn(2+)</name>
        <dbReference type="ChEBI" id="CHEBI:29105"/>
    </cofactor>
</comment>
<dbReference type="SMART" id="SM00829">
    <property type="entry name" value="PKS_ER"/>
    <property type="match status" value="1"/>
</dbReference>
<name>A0A512PHQ6_9CELL</name>
<dbReference type="InterPro" id="IPR013154">
    <property type="entry name" value="ADH-like_N"/>
</dbReference>